<evidence type="ECO:0000256" key="11">
    <source>
        <dbReference type="ARBA" id="ARBA00029766"/>
    </source>
</evidence>
<dbReference type="Gene3D" id="3.30.70.560">
    <property type="entry name" value="7,8-Dihydro-6-hydroxymethylpterin-pyrophosphokinase HPPK"/>
    <property type="match status" value="1"/>
</dbReference>
<evidence type="ECO:0000256" key="9">
    <source>
        <dbReference type="ARBA" id="ARBA00022909"/>
    </source>
</evidence>
<comment type="function">
    <text evidence="10">Catalyzes the transfer of pyrophosphate from adenosine triphosphate (ATP) to 6-hydroxymethyl-7,8-dihydropterin, an enzymatic step in folate biosynthesis pathway.</text>
</comment>
<dbReference type="InterPro" id="IPR000550">
    <property type="entry name" value="Hppk"/>
</dbReference>
<keyword evidence="6" id="KW-0547">Nucleotide-binding</keyword>
<evidence type="ECO:0000313" key="14">
    <source>
        <dbReference type="EMBL" id="MBR8464315.1"/>
    </source>
</evidence>
<keyword evidence="9" id="KW-0289">Folate biosynthesis</keyword>
<keyword evidence="15" id="KW-1185">Reference proteome</keyword>
<accession>A0ABS5HJY5</accession>
<reference evidence="14 15" key="1">
    <citation type="submission" date="2021-04" db="EMBL/GenBank/DDBJ databases">
        <title>Molecular and phenotypic characterization and identification of bacterial isolates recovered from the Anatolian ground squirrels (Spermophilus xanthoprymnus) and which have the potential to form a new species in the Campylobacter genus.</title>
        <authorList>
            <person name="Aydin F."/>
            <person name="Abay S."/>
            <person name="Kayman T."/>
            <person name="Karakaya E."/>
            <person name="Mustak H.K."/>
            <person name="Mustak I.B."/>
            <person name="Bilgin N."/>
            <person name="Duzler A."/>
            <person name="Sahin O."/>
            <person name="Guran O."/>
            <person name="Saticioglu I.B."/>
        </authorList>
    </citation>
    <scope>NUCLEOTIDE SEQUENCE [LARGE SCALE GENOMIC DNA]</scope>
    <source>
        <strain evidence="15">faydin-G24</strain>
    </source>
</reference>
<dbReference type="NCBIfam" id="TIGR01498">
    <property type="entry name" value="folK"/>
    <property type="match status" value="1"/>
</dbReference>
<evidence type="ECO:0000256" key="5">
    <source>
        <dbReference type="ARBA" id="ARBA00022679"/>
    </source>
</evidence>
<evidence type="ECO:0000256" key="10">
    <source>
        <dbReference type="ARBA" id="ARBA00029409"/>
    </source>
</evidence>
<dbReference type="GO" id="GO:0003848">
    <property type="term" value="F:2-amino-4-hydroxy-6-hydroxymethyldihydropteridine diphosphokinase activity"/>
    <property type="evidence" value="ECO:0007669"/>
    <property type="project" value="UniProtKB-EC"/>
</dbReference>
<feature type="domain" description="7,8-dihydro-6-hydroxymethylpterin-pyrophosphokinase" evidence="13">
    <location>
        <begin position="113"/>
        <end position="124"/>
    </location>
</feature>
<comment type="pathway">
    <text evidence="1">Cofactor biosynthesis; tetrahydrofolate biosynthesis; 2-amino-4-hydroxy-6-hydroxymethyl-7,8-dihydropteridine diphosphate from 7,8-dihydroneopterin triphosphate: step 4/4.</text>
</comment>
<evidence type="ECO:0000259" key="13">
    <source>
        <dbReference type="PROSITE" id="PS00794"/>
    </source>
</evidence>
<evidence type="ECO:0000256" key="2">
    <source>
        <dbReference type="ARBA" id="ARBA00005810"/>
    </source>
</evidence>
<sequence>MKLVGARRLIKSRFCHAYFGFKSGFKFSTFLGLGGNIGDTRKRFDKFIRVLMDDRRFHLVEVSPILENAAFGYTAQADFSNAVISLQTSLSPNETLKIMQRLELKFGRKRSFKNAPRTLDIDILYFSTKVRKTERLIVPHKGSDKRLSVIVPLGLMRVL</sequence>
<dbReference type="CDD" id="cd00483">
    <property type="entry name" value="HPPK"/>
    <property type="match status" value="1"/>
</dbReference>
<name>A0ABS5HJY5_9BACT</name>
<keyword evidence="5 14" id="KW-0808">Transferase</keyword>
<organism evidence="14 15">
    <name type="scientific">Campylobacter anatolicus</name>
    <dbReference type="NCBI Taxonomy" id="2829105"/>
    <lineage>
        <taxon>Bacteria</taxon>
        <taxon>Pseudomonadati</taxon>
        <taxon>Campylobacterota</taxon>
        <taxon>Epsilonproteobacteria</taxon>
        <taxon>Campylobacterales</taxon>
        <taxon>Campylobacteraceae</taxon>
        <taxon>Campylobacter</taxon>
    </lineage>
</organism>
<dbReference type="SUPFAM" id="SSF55083">
    <property type="entry name" value="6-hydroxymethyl-7,8-dihydropterin pyrophosphokinase, HPPK"/>
    <property type="match status" value="1"/>
</dbReference>
<dbReference type="PANTHER" id="PTHR43071">
    <property type="entry name" value="2-AMINO-4-HYDROXY-6-HYDROXYMETHYLDIHYDROPTERIDINE PYROPHOSPHOKINASE"/>
    <property type="match status" value="1"/>
</dbReference>
<dbReference type="Proteomes" id="UP000682951">
    <property type="component" value="Unassembled WGS sequence"/>
</dbReference>
<dbReference type="EMBL" id="JAGSSW010000007">
    <property type="protein sequence ID" value="MBR8464315.1"/>
    <property type="molecule type" value="Genomic_DNA"/>
</dbReference>
<keyword evidence="8" id="KW-0067">ATP-binding</keyword>
<evidence type="ECO:0000256" key="4">
    <source>
        <dbReference type="ARBA" id="ARBA00016218"/>
    </source>
</evidence>
<evidence type="ECO:0000256" key="3">
    <source>
        <dbReference type="ARBA" id="ARBA00013253"/>
    </source>
</evidence>
<dbReference type="PROSITE" id="PS00794">
    <property type="entry name" value="HPPK"/>
    <property type="match status" value="1"/>
</dbReference>
<evidence type="ECO:0000256" key="1">
    <source>
        <dbReference type="ARBA" id="ARBA00005051"/>
    </source>
</evidence>
<evidence type="ECO:0000256" key="8">
    <source>
        <dbReference type="ARBA" id="ARBA00022840"/>
    </source>
</evidence>
<dbReference type="InterPro" id="IPR035907">
    <property type="entry name" value="Hppk_sf"/>
</dbReference>
<dbReference type="EC" id="2.7.6.3" evidence="3"/>
<dbReference type="PANTHER" id="PTHR43071:SF1">
    <property type="entry name" value="2-AMINO-4-HYDROXY-6-HYDROXYMETHYLDIHYDROPTERIDINE PYROPHOSPHOKINASE"/>
    <property type="match status" value="1"/>
</dbReference>
<comment type="similarity">
    <text evidence="2">Belongs to the HPPK family.</text>
</comment>
<evidence type="ECO:0000256" key="6">
    <source>
        <dbReference type="ARBA" id="ARBA00022741"/>
    </source>
</evidence>
<keyword evidence="7" id="KW-0418">Kinase</keyword>
<proteinExistence type="inferred from homology"/>
<dbReference type="RefSeq" id="WP_212140209.1">
    <property type="nucleotide sequence ID" value="NZ_JAGSSW010000007.1"/>
</dbReference>
<evidence type="ECO:0000256" key="12">
    <source>
        <dbReference type="ARBA" id="ARBA00033413"/>
    </source>
</evidence>
<gene>
    <name evidence="14" type="primary">folK</name>
    <name evidence="14" type="ORF">KDD93_07035</name>
</gene>
<evidence type="ECO:0000256" key="7">
    <source>
        <dbReference type="ARBA" id="ARBA00022777"/>
    </source>
</evidence>
<evidence type="ECO:0000313" key="15">
    <source>
        <dbReference type="Proteomes" id="UP000682951"/>
    </source>
</evidence>
<comment type="caution">
    <text evidence="14">The sequence shown here is derived from an EMBL/GenBank/DDBJ whole genome shotgun (WGS) entry which is preliminary data.</text>
</comment>
<protein>
    <recommendedName>
        <fullName evidence="4">2-amino-4-hydroxy-6-hydroxymethyldihydropteridine pyrophosphokinase</fullName>
        <ecNumber evidence="3">2.7.6.3</ecNumber>
    </recommendedName>
    <alternativeName>
        <fullName evidence="11">6-hydroxymethyl-7,8-dihydropterin pyrophosphokinase</fullName>
    </alternativeName>
    <alternativeName>
        <fullName evidence="12">7,8-dihydro-6-hydroxymethylpterin-pyrophosphokinase</fullName>
    </alternativeName>
</protein>
<dbReference type="Pfam" id="PF01288">
    <property type="entry name" value="HPPK"/>
    <property type="match status" value="1"/>
</dbReference>